<dbReference type="Gene3D" id="2.120.10.30">
    <property type="entry name" value="TolB, C-terminal domain"/>
    <property type="match status" value="1"/>
</dbReference>
<dbReference type="InterPro" id="IPR050952">
    <property type="entry name" value="TRIM-NHL_E3_ligases"/>
</dbReference>
<dbReference type="PANTHER" id="PTHR24104:SF50">
    <property type="entry name" value="SMP-30_GLUCONOLACTONASE_LRE-LIKE REGION DOMAIN-CONTAINING PROTEIN"/>
    <property type="match status" value="1"/>
</dbReference>
<dbReference type="AlphaFoldDB" id="K1Q5X1"/>
<dbReference type="HOGENOM" id="CLU_819517_0_0_1"/>
<sequence>MESATILVDSAYSKWRPRCVYWSPSTGDLLVGMCKESLSTGKVTRYDQSGQPTHTIQCDNSRLELYREPHYITENNNGDVVVSDYAAVVVTGRGGRHRFTYSGHQSESALRPCGICTDALSHILVCDVTTKTVQMLNRDGHFLSFLLTNTQENGIPWSLSYDVNTHRLWVGSRYNNKVCVYRYIDRQGTLTHKRSRSAGRTLWNSINSLIRRSFITAEASLKILLLSFMAKNNNGIFSVQQPEKGSLALGGKLKLAFLALDITDLSKIAPKKNHVNDHIVQPTILLDHLIRNLSGQIEECKQKRHKVRIVPVTQCLYKWKNTESDFNLRIRIRTALLCS</sequence>
<dbReference type="GO" id="GO:0000209">
    <property type="term" value="P:protein polyubiquitination"/>
    <property type="evidence" value="ECO:0007669"/>
    <property type="project" value="TreeGrafter"/>
</dbReference>
<dbReference type="SUPFAM" id="SSF63829">
    <property type="entry name" value="Calcium-dependent phosphotriesterase"/>
    <property type="match status" value="1"/>
</dbReference>
<reference evidence="1" key="1">
    <citation type="journal article" date="2012" name="Nature">
        <title>The oyster genome reveals stress adaptation and complexity of shell formation.</title>
        <authorList>
            <person name="Zhang G."/>
            <person name="Fang X."/>
            <person name="Guo X."/>
            <person name="Li L."/>
            <person name="Luo R."/>
            <person name="Xu F."/>
            <person name="Yang P."/>
            <person name="Zhang L."/>
            <person name="Wang X."/>
            <person name="Qi H."/>
            <person name="Xiong Z."/>
            <person name="Que H."/>
            <person name="Xie Y."/>
            <person name="Holland P.W."/>
            <person name="Paps J."/>
            <person name="Zhu Y."/>
            <person name="Wu F."/>
            <person name="Chen Y."/>
            <person name="Wang J."/>
            <person name="Peng C."/>
            <person name="Meng J."/>
            <person name="Yang L."/>
            <person name="Liu J."/>
            <person name="Wen B."/>
            <person name="Zhang N."/>
            <person name="Huang Z."/>
            <person name="Zhu Q."/>
            <person name="Feng Y."/>
            <person name="Mount A."/>
            <person name="Hedgecock D."/>
            <person name="Xu Z."/>
            <person name="Liu Y."/>
            <person name="Domazet-Loso T."/>
            <person name="Du Y."/>
            <person name="Sun X."/>
            <person name="Zhang S."/>
            <person name="Liu B."/>
            <person name="Cheng P."/>
            <person name="Jiang X."/>
            <person name="Li J."/>
            <person name="Fan D."/>
            <person name="Wang W."/>
            <person name="Fu W."/>
            <person name="Wang T."/>
            <person name="Wang B."/>
            <person name="Zhang J."/>
            <person name="Peng Z."/>
            <person name="Li Y."/>
            <person name="Li N."/>
            <person name="Wang J."/>
            <person name="Chen M."/>
            <person name="He Y."/>
            <person name="Tan F."/>
            <person name="Song X."/>
            <person name="Zheng Q."/>
            <person name="Huang R."/>
            <person name="Yang H."/>
            <person name="Du X."/>
            <person name="Chen L."/>
            <person name="Yang M."/>
            <person name="Gaffney P.M."/>
            <person name="Wang S."/>
            <person name="Luo L."/>
            <person name="She Z."/>
            <person name="Ming Y."/>
            <person name="Huang W."/>
            <person name="Zhang S."/>
            <person name="Huang B."/>
            <person name="Zhang Y."/>
            <person name="Qu T."/>
            <person name="Ni P."/>
            <person name="Miao G."/>
            <person name="Wang J."/>
            <person name="Wang Q."/>
            <person name="Steinberg C.E."/>
            <person name="Wang H."/>
            <person name="Li N."/>
            <person name="Qian L."/>
            <person name="Zhang G."/>
            <person name="Li Y."/>
            <person name="Yang H."/>
            <person name="Liu X."/>
            <person name="Wang J."/>
            <person name="Yin Y."/>
            <person name="Wang J."/>
        </authorList>
    </citation>
    <scope>NUCLEOTIDE SEQUENCE [LARGE SCALE GENOMIC DNA]</scope>
    <source>
        <strain evidence="1">05x7-T-G4-1.051#20</strain>
    </source>
</reference>
<dbReference type="GO" id="GO:0043161">
    <property type="term" value="P:proteasome-mediated ubiquitin-dependent protein catabolic process"/>
    <property type="evidence" value="ECO:0007669"/>
    <property type="project" value="TreeGrafter"/>
</dbReference>
<dbReference type="PANTHER" id="PTHR24104">
    <property type="entry name" value="E3 UBIQUITIN-PROTEIN LIGASE NHLRC1-RELATED"/>
    <property type="match status" value="1"/>
</dbReference>
<name>K1Q5X1_MAGGI</name>
<dbReference type="InterPro" id="IPR011042">
    <property type="entry name" value="6-blade_b-propeller_TolB-like"/>
</dbReference>
<accession>K1Q5X1</accession>
<dbReference type="InParanoid" id="K1Q5X1"/>
<protein>
    <submittedName>
        <fullName evidence="1">Uncharacterized protein</fullName>
    </submittedName>
</protein>
<evidence type="ECO:0000313" key="1">
    <source>
        <dbReference type="EMBL" id="EKC29323.1"/>
    </source>
</evidence>
<proteinExistence type="predicted"/>
<dbReference type="GO" id="GO:0061630">
    <property type="term" value="F:ubiquitin protein ligase activity"/>
    <property type="evidence" value="ECO:0007669"/>
    <property type="project" value="TreeGrafter"/>
</dbReference>
<gene>
    <name evidence="1" type="ORF">CGI_10004904</name>
</gene>
<dbReference type="EMBL" id="JH817417">
    <property type="protein sequence ID" value="EKC29323.1"/>
    <property type="molecule type" value="Genomic_DNA"/>
</dbReference>
<organism evidence="1">
    <name type="scientific">Magallana gigas</name>
    <name type="common">Pacific oyster</name>
    <name type="synonym">Crassostrea gigas</name>
    <dbReference type="NCBI Taxonomy" id="29159"/>
    <lineage>
        <taxon>Eukaryota</taxon>
        <taxon>Metazoa</taxon>
        <taxon>Spiralia</taxon>
        <taxon>Lophotrochozoa</taxon>
        <taxon>Mollusca</taxon>
        <taxon>Bivalvia</taxon>
        <taxon>Autobranchia</taxon>
        <taxon>Pteriomorphia</taxon>
        <taxon>Ostreida</taxon>
        <taxon>Ostreoidea</taxon>
        <taxon>Ostreidae</taxon>
        <taxon>Magallana</taxon>
    </lineage>
</organism>